<dbReference type="GO" id="GO:0032787">
    <property type="term" value="P:monocarboxylic acid metabolic process"/>
    <property type="evidence" value="ECO:0007669"/>
    <property type="project" value="UniProtKB-ARBA"/>
</dbReference>
<dbReference type="PROSITE" id="PS51257">
    <property type="entry name" value="PROKAR_LIPOPROTEIN"/>
    <property type="match status" value="1"/>
</dbReference>
<name>A0A351TZ97_9BACT</name>
<evidence type="ECO:0000256" key="2">
    <source>
        <dbReference type="ARBA" id="ARBA00023002"/>
    </source>
</evidence>
<evidence type="ECO:0000256" key="1">
    <source>
        <dbReference type="ARBA" id="ARBA00006484"/>
    </source>
</evidence>
<dbReference type="SUPFAM" id="SSF51735">
    <property type="entry name" value="NAD(P)-binding Rossmann-fold domains"/>
    <property type="match status" value="1"/>
</dbReference>
<dbReference type="Gene3D" id="3.40.50.720">
    <property type="entry name" value="NAD(P)-binding Rossmann-like Domain"/>
    <property type="match status" value="1"/>
</dbReference>
<protein>
    <submittedName>
        <fullName evidence="3">SDR family oxidoreductase</fullName>
    </submittedName>
</protein>
<dbReference type="STRING" id="909663.GCA_000512235_02637"/>
<dbReference type="InterPro" id="IPR036291">
    <property type="entry name" value="NAD(P)-bd_dom_sf"/>
</dbReference>
<dbReference type="PRINTS" id="PR00080">
    <property type="entry name" value="SDRFAMILY"/>
</dbReference>
<dbReference type="GO" id="GO:0016491">
    <property type="term" value="F:oxidoreductase activity"/>
    <property type="evidence" value="ECO:0007669"/>
    <property type="project" value="UniProtKB-KW"/>
</dbReference>
<comment type="similarity">
    <text evidence="1">Belongs to the short-chain dehydrogenases/reductases (SDR) family.</text>
</comment>
<gene>
    <name evidence="3" type="ORF">GXY80_12480</name>
</gene>
<reference evidence="3" key="2">
    <citation type="submission" date="2020-01" db="EMBL/GenBank/DDBJ databases">
        <authorList>
            <person name="Campanaro S."/>
        </authorList>
    </citation>
    <scope>NUCLEOTIDE SEQUENCE</scope>
    <source>
        <strain evidence="3">AS06rmzACSIP_7</strain>
    </source>
</reference>
<dbReference type="InterPro" id="IPR050259">
    <property type="entry name" value="SDR"/>
</dbReference>
<keyword evidence="2" id="KW-0560">Oxidoreductase</keyword>
<evidence type="ECO:0000313" key="3">
    <source>
        <dbReference type="EMBL" id="NLW36272.1"/>
    </source>
</evidence>
<dbReference type="PRINTS" id="PR00081">
    <property type="entry name" value="GDHRDH"/>
</dbReference>
<accession>A0A351TZ97</accession>
<sequence length="245" mass="26114">MDLRGHTALITGAGQGIGQACAEVLSERGAAVVLLDKNRRTLPRVADHIAAKGGQVRFHVVDLTRHRTLHKIIDEIKAESTIDILVNNAGFDRPGTTMKIDKVQFNAVLGIHVGVPFLLIKSFLPEMRTAKWGRVINISSIYGVSGAKGEAAYSTAKAAVIGLTKTAAREAGRDGVTVNAIVPGLIRTPPMIRLPDKYKIPILEQTLLGRMGEPVEVAKTVAFLASDDSSYITGSTITVSGGWGI</sequence>
<dbReference type="InterPro" id="IPR002347">
    <property type="entry name" value="SDR_fam"/>
</dbReference>
<dbReference type="InterPro" id="IPR020904">
    <property type="entry name" value="Sc_DH/Rdtase_CS"/>
</dbReference>
<reference evidence="3" key="1">
    <citation type="journal article" date="2020" name="Biotechnol. Biofuels">
        <title>New insights from the biogas microbiome by comprehensive genome-resolved metagenomics of nearly 1600 species originating from multiple anaerobic digesters.</title>
        <authorList>
            <person name="Campanaro S."/>
            <person name="Treu L."/>
            <person name="Rodriguez-R L.M."/>
            <person name="Kovalovszki A."/>
            <person name="Ziels R.M."/>
            <person name="Maus I."/>
            <person name="Zhu X."/>
            <person name="Kougias P.G."/>
            <person name="Basile A."/>
            <person name="Luo G."/>
            <person name="Schluter A."/>
            <person name="Konstantinidis K.T."/>
            <person name="Angelidaki I."/>
        </authorList>
    </citation>
    <scope>NUCLEOTIDE SEQUENCE</scope>
    <source>
        <strain evidence="3">AS06rmzACSIP_7</strain>
    </source>
</reference>
<dbReference type="FunFam" id="3.40.50.720:FF:000173">
    <property type="entry name" value="3-oxoacyl-[acyl-carrier protein] reductase"/>
    <property type="match status" value="1"/>
</dbReference>
<dbReference type="EMBL" id="JAAYEE010000228">
    <property type="protein sequence ID" value="NLW36272.1"/>
    <property type="molecule type" value="Genomic_DNA"/>
</dbReference>
<evidence type="ECO:0000313" key="4">
    <source>
        <dbReference type="Proteomes" id="UP000777265"/>
    </source>
</evidence>
<dbReference type="Proteomes" id="UP000777265">
    <property type="component" value="Unassembled WGS sequence"/>
</dbReference>
<dbReference type="PANTHER" id="PTHR42879">
    <property type="entry name" value="3-OXOACYL-(ACYL-CARRIER-PROTEIN) REDUCTASE"/>
    <property type="match status" value="1"/>
</dbReference>
<dbReference type="PROSITE" id="PS00061">
    <property type="entry name" value="ADH_SHORT"/>
    <property type="match status" value="1"/>
</dbReference>
<dbReference type="PANTHER" id="PTHR42879:SF2">
    <property type="entry name" value="3-OXOACYL-[ACYL-CARRIER-PROTEIN] REDUCTASE FABG"/>
    <property type="match status" value="1"/>
</dbReference>
<proteinExistence type="inferred from homology"/>
<organism evidence="3 4">
    <name type="scientific">Syntrophorhabdus aromaticivorans</name>
    <dbReference type="NCBI Taxonomy" id="328301"/>
    <lineage>
        <taxon>Bacteria</taxon>
        <taxon>Pseudomonadati</taxon>
        <taxon>Thermodesulfobacteriota</taxon>
        <taxon>Syntrophorhabdia</taxon>
        <taxon>Syntrophorhabdales</taxon>
        <taxon>Syntrophorhabdaceae</taxon>
        <taxon>Syntrophorhabdus</taxon>
    </lineage>
</organism>
<dbReference type="AlphaFoldDB" id="A0A351TZ97"/>
<comment type="caution">
    <text evidence="3">The sequence shown here is derived from an EMBL/GenBank/DDBJ whole genome shotgun (WGS) entry which is preliminary data.</text>
</comment>
<dbReference type="Pfam" id="PF13561">
    <property type="entry name" value="adh_short_C2"/>
    <property type="match status" value="1"/>
</dbReference>